<organism evidence="3 4">
    <name type="scientific">Prevotella histicola</name>
    <dbReference type="NCBI Taxonomy" id="470565"/>
    <lineage>
        <taxon>Bacteria</taxon>
        <taxon>Pseudomonadati</taxon>
        <taxon>Bacteroidota</taxon>
        <taxon>Bacteroidia</taxon>
        <taxon>Bacteroidales</taxon>
        <taxon>Prevotellaceae</taxon>
        <taxon>Prevotella</taxon>
    </lineage>
</organism>
<dbReference type="SUPFAM" id="SSF56935">
    <property type="entry name" value="Porins"/>
    <property type="match status" value="1"/>
</dbReference>
<dbReference type="AlphaFoldDB" id="A0A930HX91"/>
<dbReference type="InterPro" id="IPR033900">
    <property type="entry name" value="Gram_neg_porin_domain"/>
</dbReference>
<evidence type="ECO:0000313" key="3">
    <source>
        <dbReference type="EMBL" id="MBF1414118.1"/>
    </source>
</evidence>
<dbReference type="EMBL" id="JABZSQ010000007">
    <property type="protein sequence ID" value="MBF1414118.1"/>
    <property type="molecule type" value="Genomic_DNA"/>
</dbReference>
<feature type="domain" description="Porin" evidence="2">
    <location>
        <begin position="7"/>
        <end position="353"/>
    </location>
</feature>
<feature type="chain" id="PRO_5037549580" evidence="1">
    <location>
        <begin position="22"/>
        <end position="371"/>
    </location>
</feature>
<reference evidence="3" key="1">
    <citation type="submission" date="2020-04" db="EMBL/GenBank/DDBJ databases">
        <title>Deep metagenomics examines the oral microbiome during advanced dental caries in children, revealing novel taxa and co-occurrences with host molecules.</title>
        <authorList>
            <person name="Baker J.L."/>
            <person name="Morton J.T."/>
            <person name="Dinis M."/>
            <person name="Alvarez R."/>
            <person name="Tran N.C."/>
            <person name="Knight R."/>
            <person name="Edlund A."/>
        </authorList>
    </citation>
    <scope>NUCLEOTIDE SEQUENCE</scope>
    <source>
        <strain evidence="3">JCVI_25_bin.9</strain>
    </source>
</reference>
<evidence type="ECO:0000313" key="4">
    <source>
        <dbReference type="Proteomes" id="UP000757461"/>
    </source>
</evidence>
<dbReference type="Proteomes" id="UP000757461">
    <property type="component" value="Unassembled WGS sequence"/>
</dbReference>
<dbReference type="RefSeq" id="WP_025792676.1">
    <property type="nucleotide sequence ID" value="NZ_CAUOMI010000001.1"/>
</dbReference>
<dbReference type="Pfam" id="PF13609">
    <property type="entry name" value="Porin_4"/>
    <property type="match status" value="1"/>
</dbReference>
<protein>
    <submittedName>
        <fullName evidence="3">Porin</fullName>
    </submittedName>
</protein>
<name>A0A930HX91_9BACT</name>
<sequence length="371" mass="41387">MKKTVLSAALLLCSIVGNAQAPKWVSNVKLSGFAIVQYQYNGMKADKSNTFNLRLGRVSLDGRILDDWYWKAQLQFNGNTSTLGASPRLVDLFVEWQKYDFFRVKVGQFKNPFTFDNPIHPIDQGFMGVGQSISKLAGFADRAGAHPSNGRDIGLQVQGDLIKNAAGRNLLHYQVGVFDGQGINVKDVDQQKNIIGGIWVMPVEGLRLGCFGWTGSYARKGTWTDDAGNPQAGVRKLQQRRYAFSAEYKANDWTLRSEYVHSTGYAFAKSLSHTDDAAAKDCSLSSNGDKAQGVYALVIAPIIREKLHAKARYDMYQPSEGAAKQRTQYDMGLDYQFTKSLQLSGFYSYVHDRSLAEPNYSMVDVELSFRF</sequence>
<accession>A0A930HX91</accession>
<evidence type="ECO:0000256" key="1">
    <source>
        <dbReference type="SAM" id="SignalP"/>
    </source>
</evidence>
<gene>
    <name evidence="3" type="ORF">HXN33_00935</name>
</gene>
<feature type="signal peptide" evidence="1">
    <location>
        <begin position="1"/>
        <end position="21"/>
    </location>
</feature>
<keyword evidence="1" id="KW-0732">Signal</keyword>
<dbReference type="Gene3D" id="2.40.160.10">
    <property type="entry name" value="Porin"/>
    <property type="match status" value="1"/>
</dbReference>
<dbReference type="InterPro" id="IPR023614">
    <property type="entry name" value="Porin_dom_sf"/>
</dbReference>
<evidence type="ECO:0000259" key="2">
    <source>
        <dbReference type="Pfam" id="PF13609"/>
    </source>
</evidence>
<dbReference type="GO" id="GO:0016020">
    <property type="term" value="C:membrane"/>
    <property type="evidence" value="ECO:0007669"/>
    <property type="project" value="InterPro"/>
</dbReference>
<proteinExistence type="predicted"/>
<dbReference type="GO" id="GO:0015288">
    <property type="term" value="F:porin activity"/>
    <property type="evidence" value="ECO:0007669"/>
    <property type="project" value="InterPro"/>
</dbReference>
<comment type="caution">
    <text evidence="3">The sequence shown here is derived from an EMBL/GenBank/DDBJ whole genome shotgun (WGS) entry which is preliminary data.</text>
</comment>